<sequence>MGERCLSSQKWRIKMPAKKRIRDYGVKIGTLQTGPRNSITDVEGVTVGHTTLSEADKQTGVTAIVPHPGNLFKEKLIAATHVINGFGKSMGTIQINELGTLESPIILTNTLGIGTAADALIQYMLESNPEIGRTTGTVNPIVCECNDMFLNDIRAGFIEREHVFQALQNVSADVEEGTAGAGTGMLCYSLKGGIGTSSRLMEMDHGTYTIGVLVLTNFGGLKDLRVNGKAVGEELSEAIQAKEEQDKGSVIIIVATDLPVSERQLNRIIKRTVTGLSRTGSIIGTGSGEVVIGFSTAVKIPHEKPADCLTFSMIHEEDIDLAFRAAGDATEEAVLNSLAAATRVVGRNGNVRPALSDLLREHGIRLV</sequence>
<accession>A0A5D4SEA0</accession>
<evidence type="ECO:0000256" key="1">
    <source>
        <dbReference type="ARBA" id="ARBA00007068"/>
    </source>
</evidence>
<dbReference type="CDD" id="cd02253">
    <property type="entry name" value="DmpA"/>
    <property type="match status" value="1"/>
</dbReference>
<dbReference type="InterPro" id="IPR005321">
    <property type="entry name" value="Peptidase_S58_DmpA"/>
</dbReference>
<comment type="caution">
    <text evidence="2">The sequence shown here is derived from an EMBL/GenBank/DDBJ whole genome shotgun (WGS) entry which is preliminary data.</text>
</comment>
<name>A0A5D4SEA0_9BACI</name>
<dbReference type="PANTHER" id="PTHR36512:SF3">
    <property type="entry name" value="BLR5678 PROTEIN"/>
    <property type="match status" value="1"/>
</dbReference>
<dbReference type="EMBL" id="VTES01000005">
    <property type="protein sequence ID" value="TYS61907.1"/>
    <property type="molecule type" value="Genomic_DNA"/>
</dbReference>
<evidence type="ECO:0000313" key="2">
    <source>
        <dbReference type="EMBL" id="TYS61907.1"/>
    </source>
</evidence>
<gene>
    <name evidence="2" type="ORF">FZD47_17595</name>
</gene>
<proteinExistence type="inferred from homology"/>
<evidence type="ECO:0000313" key="3">
    <source>
        <dbReference type="Proteomes" id="UP000323732"/>
    </source>
</evidence>
<dbReference type="AlphaFoldDB" id="A0A5D4SEA0"/>
<dbReference type="PANTHER" id="PTHR36512">
    <property type="entry name" value="D-AMINOPEPTIDASE"/>
    <property type="match status" value="1"/>
</dbReference>
<dbReference type="GO" id="GO:0004177">
    <property type="term" value="F:aminopeptidase activity"/>
    <property type="evidence" value="ECO:0007669"/>
    <property type="project" value="TreeGrafter"/>
</dbReference>
<protein>
    <submittedName>
        <fullName evidence="2">P1 family peptidase</fullName>
    </submittedName>
</protein>
<reference evidence="2 3" key="1">
    <citation type="submission" date="2019-08" db="EMBL/GenBank/DDBJ databases">
        <title>Bacillus genomes from the desert of Cuatro Cienegas, Coahuila.</title>
        <authorList>
            <person name="Olmedo-Alvarez G."/>
        </authorList>
    </citation>
    <scope>NUCLEOTIDE SEQUENCE [LARGE SCALE GENOMIC DNA]</scope>
    <source>
        <strain evidence="2 3">CH37_1T</strain>
    </source>
</reference>
<dbReference type="Proteomes" id="UP000323732">
    <property type="component" value="Unassembled WGS sequence"/>
</dbReference>
<dbReference type="InterPro" id="IPR016117">
    <property type="entry name" value="ArgJ-like_dom_sf"/>
</dbReference>
<dbReference type="Gene3D" id="3.60.70.12">
    <property type="entry name" value="L-amino peptidase D-ALA esterase/amidase"/>
    <property type="match status" value="1"/>
</dbReference>
<organism evidence="2 3">
    <name type="scientific">Bacillus infantis</name>
    <dbReference type="NCBI Taxonomy" id="324767"/>
    <lineage>
        <taxon>Bacteria</taxon>
        <taxon>Bacillati</taxon>
        <taxon>Bacillota</taxon>
        <taxon>Bacilli</taxon>
        <taxon>Bacillales</taxon>
        <taxon>Bacillaceae</taxon>
        <taxon>Bacillus</taxon>
    </lineage>
</organism>
<dbReference type="Pfam" id="PF03576">
    <property type="entry name" value="Peptidase_S58"/>
    <property type="match status" value="1"/>
</dbReference>
<comment type="similarity">
    <text evidence="1">Belongs to the peptidase S58 family.</text>
</comment>
<dbReference type="SUPFAM" id="SSF56266">
    <property type="entry name" value="DmpA/ArgJ-like"/>
    <property type="match status" value="1"/>
</dbReference>